<accession>A0A317TZD5</accession>
<evidence type="ECO:0000313" key="2">
    <source>
        <dbReference type="EMBL" id="PWY54728.1"/>
    </source>
</evidence>
<organism evidence="1 3">
    <name type="scientific">Legionella qingyii</name>
    <dbReference type="NCBI Taxonomy" id="2184757"/>
    <lineage>
        <taxon>Bacteria</taxon>
        <taxon>Pseudomonadati</taxon>
        <taxon>Pseudomonadota</taxon>
        <taxon>Gammaproteobacteria</taxon>
        <taxon>Legionellales</taxon>
        <taxon>Legionellaceae</taxon>
        <taxon>Legionella</taxon>
    </lineage>
</organism>
<evidence type="ECO:0000313" key="3">
    <source>
        <dbReference type="Proteomes" id="UP000247152"/>
    </source>
</evidence>
<gene>
    <name evidence="2" type="ORF">DGG96_15815</name>
    <name evidence="1" type="ORF">DGG96_20560</name>
</gene>
<name>A0A317TZD5_9GAMM</name>
<evidence type="ECO:0000313" key="1">
    <source>
        <dbReference type="EMBL" id="PWY53776.1"/>
    </source>
</evidence>
<sequence length="97" mass="10173">MVAIIDDFVREDLNLSAVVLVTVSNDCCSDTIKGDLHVANIVLDNAINVEVSGERVDSILVGVVLIASGKLNGSATDDFKDAVSFGNNDYVLTTTTG</sequence>
<comment type="caution">
    <text evidence="1">The sequence shown here is derived from an EMBL/GenBank/DDBJ whole genome shotgun (WGS) entry which is preliminary data.</text>
</comment>
<reference evidence="1 3" key="1">
    <citation type="submission" date="2018-05" db="EMBL/GenBank/DDBJ databases">
        <title>Legionella qingyii sp.nov., whole genome shotgun sequence.</title>
        <authorList>
            <person name="Wu H."/>
            <person name="Zhu Q."/>
            <person name="Hu C."/>
        </authorList>
    </citation>
    <scope>NUCLEOTIDE SEQUENCE [LARGE SCALE GENOMIC DNA]</scope>
    <source>
        <strain evidence="1 3">HEB18</strain>
    </source>
</reference>
<proteinExistence type="predicted"/>
<dbReference type="EMBL" id="QHJG01000081">
    <property type="protein sequence ID" value="PWY53776.1"/>
    <property type="molecule type" value="Genomic_DNA"/>
</dbReference>
<dbReference type="EMBL" id="QHJG01000029">
    <property type="protein sequence ID" value="PWY54728.1"/>
    <property type="molecule type" value="Genomic_DNA"/>
</dbReference>
<dbReference type="Proteomes" id="UP000247152">
    <property type="component" value="Unassembled WGS sequence"/>
</dbReference>
<dbReference type="AlphaFoldDB" id="A0A317TZD5"/>
<protein>
    <submittedName>
        <fullName evidence="1">Uncharacterized protein</fullName>
    </submittedName>
</protein>